<feature type="region of interest" description="Disordered" evidence="1">
    <location>
        <begin position="154"/>
        <end position="211"/>
    </location>
</feature>
<dbReference type="Proteomes" id="UP000067626">
    <property type="component" value="Chromosome"/>
</dbReference>
<reference evidence="2 3" key="1">
    <citation type="submission" date="2015-07" db="EMBL/GenBank/DDBJ databases">
        <title>Genome analysis of myxobacterium Chondromyces crocatus Cm c5 reveals a high potential for natural compound synthesis and the genetic basis for the loss of fruiting body formation.</title>
        <authorList>
            <person name="Zaburannyi N."/>
            <person name="Bunk B."/>
            <person name="Maier J."/>
            <person name="Overmann J."/>
            <person name="Mueller R."/>
        </authorList>
    </citation>
    <scope>NUCLEOTIDE SEQUENCE [LARGE SCALE GENOMIC DNA]</scope>
    <source>
        <strain evidence="2 3">Cm c5</strain>
    </source>
</reference>
<keyword evidence="3" id="KW-1185">Reference proteome</keyword>
<dbReference type="AlphaFoldDB" id="A0A0K1EQL9"/>
<protein>
    <submittedName>
        <fullName evidence="2">Uncharacterized protein</fullName>
    </submittedName>
</protein>
<sequence length="211" mass="23155">MSETIQLTPARAGVDAGRWLRGVLVGAVGIVVALVGTGCVATVGPEPVYVASTGGYVYSDGDVAYVDTVPADIYASPTVVYGGTNVYWVNGHWYYPYGGRWAYYRHEPPMLYRQRTAWVGTPGYYGRYYGTSHRGHYHPGYVYRGSSVGYHAPARPAPRYQAPARPTPRYQAPARPTPRYQAPAARTPSRPSPATRAPVYRSAPVKARPQR</sequence>
<organism evidence="2 3">
    <name type="scientific">Chondromyces crocatus</name>
    <dbReference type="NCBI Taxonomy" id="52"/>
    <lineage>
        <taxon>Bacteria</taxon>
        <taxon>Pseudomonadati</taxon>
        <taxon>Myxococcota</taxon>
        <taxon>Polyangia</taxon>
        <taxon>Polyangiales</taxon>
        <taxon>Polyangiaceae</taxon>
        <taxon>Chondromyces</taxon>
    </lineage>
</organism>
<dbReference type="OrthoDB" id="5517456at2"/>
<name>A0A0K1EQL9_CHOCO</name>
<evidence type="ECO:0000256" key="1">
    <source>
        <dbReference type="SAM" id="MobiDB-lite"/>
    </source>
</evidence>
<accession>A0A0K1EQL9</accession>
<evidence type="ECO:0000313" key="3">
    <source>
        <dbReference type="Proteomes" id="UP000067626"/>
    </source>
</evidence>
<dbReference type="KEGG" id="ccro:CMC5_073590"/>
<evidence type="ECO:0000313" key="2">
    <source>
        <dbReference type="EMBL" id="AKT43131.1"/>
    </source>
</evidence>
<dbReference type="EMBL" id="CP012159">
    <property type="protein sequence ID" value="AKT43131.1"/>
    <property type="molecule type" value="Genomic_DNA"/>
</dbReference>
<gene>
    <name evidence="2" type="ORF">CMC5_073590</name>
</gene>
<proteinExistence type="predicted"/>
<feature type="compositionally biased region" description="Low complexity" evidence="1">
    <location>
        <begin position="182"/>
        <end position="198"/>
    </location>
</feature>
<dbReference type="RefSeq" id="WP_050434653.1">
    <property type="nucleotide sequence ID" value="NZ_CP012159.1"/>
</dbReference>
<feature type="compositionally biased region" description="Low complexity" evidence="1">
    <location>
        <begin position="154"/>
        <end position="169"/>
    </location>
</feature>